<dbReference type="Proteomes" id="UP001335648">
    <property type="component" value="Unassembled WGS sequence"/>
</dbReference>
<reference evidence="1 2" key="1">
    <citation type="journal article" date="2023" name="Mol. Biol. Evol.">
        <title>Genomics of Secondarily Temperate Adaptation in the Only Non-Antarctic Icefish.</title>
        <authorList>
            <person name="Rivera-Colon A.G."/>
            <person name="Rayamajhi N."/>
            <person name="Minhas B.F."/>
            <person name="Madrigal G."/>
            <person name="Bilyk K.T."/>
            <person name="Yoon V."/>
            <person name="Hune M."/>
            <person name="Gregory S."/>
            <person name="Cheng C.H.C."/>
            <person name="Catchen J.M."/>
        </authorList>
    </citation>
    <scope>NUCLEOTIDE SEQUENCE [LARGE SCALE GENOMIC DNA]</scope>
    <source>
        <strain evidence="1">JC2023a</strain>
    </source>
</reference>
<comment type="caution">
    <text evidence="1">The sequence shown here is derived from an EMBL/GenBank/DDBJ whole genome shotgun (WGS) entry which is preliminary data.</text>
</comment>
<dbReference type="EMBL" id="JAULUE010002048">
    <property type="protein sequence ID" value="KAK5910379.1"/>
    <property type="molecule type" value="Genomic_DNA"/>
</dbReference>
<accession>A0AAN8CVN9</accession>
<evidence type="ECO:0000313" key="2">
    <source>
        <dbReference type="Proteomes" id="UP001335648"/>
    </source>
</evidence>
<sequence length="77" mass="8330">MNLAQLRVAISGLMLASHPYHKALLGPLSPGVMLHTCPPLYTLLKKSGYCRVLLTPVTRDSESLCHAVSVRAEGMDV</sequence>
<gene>
    <name evidence="1" type="ORF">CesoFtcFv8_004219</name>
</gene>
<keyword evidence="2" id="KW-1185">Reference proteome</keyword>
<evidence type="ECO:0000313" key="1">
    <source>
        <dbReference type="EMBL" id="KAK5910379.1"/>
    </source>
</evidence>
<organism evidence="1 2">
    <name type="scientific">Champsocephalus esox</name>
    <name type="common">pike icefish</name>
    <dbReference type="NCBI Taxonomy" id="159716"/>
    <lineage>
        <taxon>Eukaryota</taxon>
        <taxon>Metazoa</taxon>
        <taxon>Chordata</taxon>
        <taxon>Craniata</taxon>
        <taxon>Vertebrata</taxon>
        <taxon>Euteleostomi</taxon>
        <taxon>Actinopterygii</taxon>
        <taxon>Neopterygii</taxon>
        <taxon>Teleostei</taxon>
        <taxon>Neoteleostei</taxon>
        <taxon>Acanthomorphata</taxon>
        <taxon>Eupercaria</taxon>
        <taxon>Perciformes</taxon>
        <taxon>Notothenioidei</taxon>
        <taxon>Channichthyidae</taxon>
        <taxon>Champsocephalus</taxon>
    </lineage>
</organism>
<name>A0AAN8CVN9_9TELE</name>
<dbReference type="AlphaFoldDB" id="A0AAN8CVN9"/>
<proteinExistence type="predicted"/>
<protein>
    <submittedName>
        <fullName evidence="1">Uncharacterized protein</fullName>
    </submittedName>
</protein>